<accession>A0A445MWM9</accession>
<organism evidence="2">
    <name type="scientific">uncultured Desulfobacterium sp</name>
    <dbReference type="NCBI Taxonomy" id="201089"/>
    <lineage>
        <taxon>Bacteria</taxon>
        <taxon>Pseudomonadati</taxon>
        <taxon>Thermodesulfobacteriota</taxon>
        <taxon>Desulfobacteria</taxon>
        <taxon>Desulfobacterales</taxon>
        <taxon>Desulfobacteriaceae</taxon>
        <taxon>Desulfobacterium</taxon>
        <taxon>environmental samples</taxon>
    </lineage>
</organism>
<evidence type="ECO:0000256" key="1">
    <source>
        <dbReference type="SAM" id="MobiDB-lite"/>
    </source>
</evidence>
<gene>
    <name evidence="2" type="ORF">PITCH_A1920090</name>
</gene>
<reference evidence="2" key="1">
    <citation type="submission" date="2018-01" db="EMBL/GenBank/DDBJ databases">
        <authorList>
            <person name="Regsiter A."/>
            <person name="William W."/>
        </authorList>
    </citation>
    <scope>NUCLEOTIDE SEQUENCE</scope>
    <source>
        <strain evidence="2">TRIP AH-1</strain>
    </source>
</reference>
<protein>
    <submittedName>
        <fullName evidence="2">Uncharacterized protein</fullName>
    </submittedName>
</protein>
<evidence type="ECO:0000313" key="2">
    <source>
        <dbReference type="EMBL" id="SPD73751.1"/>
    </source>
</evidence>
<proteinExistence type="predicted"/>
<dbReference type="EMBL" id="OJIN01000104">
    <property type="protein sequence ID" value="SPD73751.1"/>
    <property type="molecule type" value="Genomic_DNA"/>
</dbReference>
<dbReference type="AlphaFoldDB" id="A0A445MWM9"/>
<feature type="region of interest" description="Disordered" evidence="1">
    <location>
        <begin position="25"/>
        <end position="48"/>
    </location>
</feature>
<sequence length="48" mass="5369">MYIQVLKPDLNIKGKSIDGQKYNFEKRTKTGPDGSPPRIAGSYTEVAR</sequence>
<name>A0A445MWM9_9BACT</name>